<evidence type="ECO:0000313" key="4">
    <source>
        <dbReference type="Proteomes" id="UP000182998"/>
    </source>
</evidence>
<dbReference type="HOGENOM" id="CLU_1633339_0_0_6"/>
<proteinExistence type="predicted"/>
<evidence type="ECO:0000313" key="2">
    <source>
        <dbReference type="EMBL" id="SCY80094.1"/>
    </source>
</evidence>
<evidence type="ECO:0000313" key="1">
    <source>
        <dbReference type="EMBL" id="CEG59704.1"/>
    </source>
</evidence>
<keyword evidence="4" id="KW-1185">Reference proteome</keyword>
<dbReference type="InterPro" id="IPR011990">
    <property type="entry name" value="TPR-like_helical_dom_sf"/>
</dbReference>
<dbReference type="EMBL" id="FMVN01000021">
    <property type="protein sequence ID" value="SCY80094.1"/>
    <property type="molecule type" value="Genomic_DNA"/>
</dbReference>
<name>A0A098GB40_LEGMI</name>
<dbReference type="Proteomes" id="UP000182998">
    <property type="component" value="Unassembled WGS sequence"/>
</dbReference>
<dbReference type="PATRIC" id="fig|451.8.peg.1900"/>
<reference evidence="1" key="2">
    <citation type="submission" date="2014-09" db="EMBL/GenBank/DDBJ databases">
        <authorList>
            <person name="GOMEZ-VALERO Laura"/>
        </authorList>
    </citation>
    <scope>NUCLEOTIDE SEQUENCE</scope>
    <source>
        <strain evidence="1">ATCC33218</strain>
    </source>
</reference>
<dbReference type="KEGG" id="tmc:LMI_0344"/>
<dbReference type="OrthoDB" id="5636357at2"/>
<organism evidence="1 3">
    <name type="scientific">Legionella micdadei</name>
    <name type="common">Tatlockia micdadei</name>
    <dbReference type="NCBI Taxonomy" id="451"/>
    <lineage>
        <taxon>Bacteria</taxon>
        <taxon>Pseudomonadati</taxon>
        <taxon>Pseudomonadota</taxon>
        <taxon>Gammaproteobacteria</taxon>
        <taxon>Legionellales</taxon>
        <taxon>Legionellaceae</taxon>
        <taxon>Legionella</taxon>
    </lineage>
</organism>
<dbReference type="AlphaFoldDB" id="A0A098GB40"/>
<dbReference type="Proteomes" id="UP000032414">
    <property type="component" value="Chromosome I"/>
</dbReference>
<reference evidence="3" key="1">
    <citation type="submission" date="2014-09" db="EMBL/GenBank/DDBJ databases">
        <authorList>
            <person name="Gomez-Valero L."/>
        </authorList>
    </citation>
    <scope>NUCLEOTIDE SEQUENCE [LARGE SCALE GENOMIC DNA]</scope>
    <source>
        <strain evidence="3">ATCC33218</strain>
    </source>
</reference>
<gene>
    <name evidence="1" type="ORF">LMI_0344</name>
    <name evidence="2" type="ORF">SAMN02982997_02975</name>
</gene>
<sequence length="169" mass="18531">MSSILSINELGHLAKAVTANPDNYYAKAEALALMKQVKVLAVDGNKMAQYQLAQLYPKNSHLYLTWMKASADQGLTNAMLALSQDYAESGKISGIQKAAQYLVKILASDDSYIKTEAKALMENNRLLGAEVQRQMAKGIGKSAFSLFARETRPLEREQYEVQNSVAPAA</sequence>
<protein>
    <recommendedName>
        <fullName evidence="5">Dot/Icm secretion system substrate</fullName>
    </recommendedName>
</protein>
<dbReference type="EMBL" id="LN614830">
    <property type="protein sequence ID" value="CEG59704.1"/>
    <property type="molecule type" value="Genomic_DNA"/>
</dbReference>
<evidence type="ECO:0000313" key="3">
    <source>
        <dbReference type="Proteomes" id="UP000032414"/>
    </source>
</evidence>
<accession>A0A098GB40</accession>
<dbReference type="STRING" id="451.B6N58_01635"/>
<dbReference type="RefSeq" id="WP_045098251.1">
    <property type="nucleotide sequence ID" value="NZ_CP020614.1"/>
</dbReference>
<reference evidence="2 4" key="3">
    <citation type="submission" date="2016-10" db="EMBL/GenBank/DDBJ databases">
        <authorList>
            <person name="Varghese N."/>
            <person name="Submissions S."/>
        </authorList>
    </citation>
    <scope>NUCLEOTIDE SEQUENCE [LARGE SCALE GENOMIC DNA]</scope>
    <source>
        <strain evidence="2 4">ATCC 33218</strain>
    </source>
</reference>
<evidence type="ECO:0008006" key="5">
    <source>
        <dbReference type="Google" id="ProtNLM"/>
    </source>
</evidence>
<dbReference type="Gene3D" id="1.25.40.10">
    <property type="entry name" value="Tetratricopeptide repeat domain"/>
    <property type="match status" value="1"/>
</dbReference>
<dbReference type="SUPFAM" id="SSF81901">
    <property type="entry name" value="HCP-like"/>
    <property type="match status" value="1"/>
</dbReference>